<feature type="transmembrane region" description="Helical" evidence="1">
    <location>
        <begin position="103"/>
        <end position="124"/>
    </location>
</feature>
<dbReference type="EMBL" id="CP123443">
    <property type="protein sequence ID" value="WGK69410.1"/>
    <property type="molecule type" value="Genomic_DNA"/>
</dbReference>
<evidence type="ECO:0000313" key="3">
    <source>
        <dbReference type="Proteomes" id="UP001228690"/>
    </source>
</evidence>
<feature type="transmembrane region" description="Helical" evidence="1">
    <location>
        <begin position="64"/>
        <end position="83"/>
    </location>
</feature>
<dbReference type="Proteomes" id="UP001228690">
    <property type="component" value="Chromosome"/>
</dbReference>
<protein>
    <recommendedName>
        <fullName evidence="4">Acyltransferase</fullName>
    </recommendedName>
</protein>
<evidence type="ECO:0000313" key="2">
    <source>
        <dbReference type="EMBL" id="WGK69410.1"/>
    </source>
</evidence>
<reference evidence="2 3" key="1">
    <citation type="submission" date="2023-04" db="EMBL/GenBank/DDBJ databases">
        <title>Spirochaete genome identified in red abalone sample constitutes a novel genus.</title>
        <authorList>
            <person name="Sharma S.P."/>
            <person name="Purcell C.M."/>
            <person name="Hyde J.R."/>
            <person name="Severin A.J."/>
        </authorList>
    </citation>
    <scope>NUCLEOTIDE SEQUENCE [LARGE SCALE GENOMIC DNA]</scope>
    <source>
        <strain evidence="2 3">SP-2023</strain>
    </source>
</reference>
<keyword evidence="1" id="KW-1133">Transmembrane helix</keyword>
<evidence type="ECO:0008006" key="4">
    <source>
        <dbReference type="Google" id="ProtNLM"/>
    </source>
</evidence>
<feature type="transmembrane region" description="Helical" evidence="1">
    <location>
        <begin position="34"/>
        <end position="52"/>
    </location>
</feature>
<accession>A0ABY8MHA3</accession>
<sequence length="154" mass="17872">MIIQKDRKVFSGFNYLLLSVWSIFYLIVELSLPGHFKFGIVFLLLIISLAKYENVILVNKATIFLGKISYSAYISHFVILDWLKRFEPFNFIDVLPGNWDRLLDFLLILALVLVVTSAVSWVSFKIVEEPFQKMGKNIILKLEQKGRKQELKVG</sequence>
<keyword evidence="1" id="KW-0472">Membrane</keyword>
<keyword evidence="3" id="KW-1185">Reference proteome</keyword>
<dbReference type="RefSeq" id="WP_326927593.1">
    <property type="nucleotide sequence ID" value="NZ_CP123443.1"/>
</dbReference>
<proteinExistence type="predicted"/>
<organism evidence="2 3">
    <name type="scientific">Candidatus Haliotispira prima</name>
    <dbReference type="NCBI Taxonomy" id="3034016"/>
    <lineage>
        <taxon>Bacteria</taxon>
        <taxon>Pseudomonadati</taxon>
        <taxon>Spirochaetota</taxon>
        <taxon>Spirochaetia</taxon>
        <taxon>Spirochaetales</taxon>
        <taxon>Spirochaetaceae</taxon>
        <taxon>Candidatus Haliotispira</taxon>
    </lineage>
</organism>
<gene>
    <name evidence="2" type="ORF">P0082_00705</name>
</gene>
<dbReference type="InterPro" id="IPR050879">
    <property type="entry name" value="Acyltransferase_3"/>
</dbReference>
<keyword evidence="1" id="KW-0812">Transmembrane</keyword>
<name>A0ABY8MHA3_9SPIO</name>
<dbReference type="PANTHER" id="PTHR23028">
    <property type="entry name" value="ACETYLTRANSFERASE"/>
    <property type="match status" value="1"/>
</dbReference>
<evidence type="ECO:0000256" key="1">
    <source>
        <dbReference type="SAM" id="Phobius"/>
    </source>
</evidence>
<feature type="transmembrane region" description="Helical" evidence="1">
    <location>
        <begin position="12"/>
        <end position="28"/>
    </location>
</feature>